<dbReference type="Proteomes" id="UP000515154">
    <property type="component" value="Linkage group LG26"/>
</dbReference>
<feature type="region of interest" description="Disordered" evidence="2">
    <location>
        <begin position="9"/>
        <end position="39"/>
    </location>
</feature>
<evidence type="ECO:0000256" key="1">
    <source>
        <dbReference type="SAM" id="Coils"/>
    </source>
</evidence>
<feature type="region of interest" description="Disordered" evidence="2">
    <location>
        <begin position="72"/>
        <end position="97"/>
    </location>
</feature>
<dbReference type="KEGG" id="osn:115224867"/>
<dbReference type="PANTHER" id="PTHR35352">
    <property type="entry name" value="COILED-COIL DOMAIN-CONTAINING PROTEIN 150"/>
    <property type="match status" value="1"/>
</dbReference>
<evidence type="ECO:0000313" key="4">
    <source>
        <dbReference type="RefSeq" id="XP_029651679.1"/>
    </source>
</evidence>
<evidence type="ECO:0000256" key="2">
    <source>
        <dbReference type="SAM" id="MobiDB-lite"/>
    </source>
</evidence>
<evidence type="ECO:0000313" key="3">
    <source>
        <dbReference type="Proteomes" id="UP000515154"/>
    </source>
</evidence>
<dbReference type="AlphaFoldDB" id="A0A6P7TIV8"/>
<protein>
    <submittedName>
        <fullName evidence="4">Paramyosin isoform X1</fullName>
    </submittedName>
</protein>
<dbReference type="RefSeq" id="XP_029651679.1">
    <property type="nucleotide sequence ID" value="XM_029795819.2"/>
</dbReference>
<feature type="compositionally biased region" description="Low complexity" evidence="2">
    <location>
        <begin position="11"/>
        <end position="20"/>
    </location>
</feature>
<feature type="coiled-coil region" evidence="1">
    <location>
        <begin position="175"/>
        <end position="282"/>
    </location>
</feature>
<organism evidence="3 4">
    <name type="scientific">Octopus sinensis</name>
    <name type="common">East Asian common octopus</name>
    <dbReference type="NCBI Taxonomy" id="2607531"/>
    <lineage>
        <taxon>Eukaryota</taxon>
        <taxon>Metazoa</taxon>
        <taxon>Spiralia</taxon>
        <taxon>Lophotrochozoa</taxon>
        <taxon>Mollusca</taxon>
        <taxon>Cephalopoda</taxon>
        <taxon>Coleoidea</taxon>
        <taxon>Octopodiformes</taxon>
        <taxon>Octopoda</taxon>
        <taxon>Incirrata</taxon>
        <taxon>Octopodidae</taxon>
        <taxon>Octopus</taxon>
    </lineage>
</organism>
<name>A0A6P7TIV8_9MOLL</name>
<feature type="coiled-coil region" evidence="1">
    <location>
        <begin position="362"/>
        <end position="438"/>
    </location>
</feature>
<gene>
    <name evidence="4" type="primary">LOC115224867</name>
</gene>
<sequence length="523" mass="59847">MCFLNLVMADSKSNNNNNNNKNKKNKQCDRNITQADSLPPLNEKSLKVFNQRLAAAEEDAHFLSRHLSTMISDDSNTVPRPYDSETTDLDTTRTSDVSSCSTKTRQSLKHADDFVLTSRLAKAECTVNNLKQALNVLRCGEGGEDGVNEALKSPVKLQDGVSVSQLQHDELICLRQELKLEREAKNKAYDEIRNLKESLIEAYQTKTDTSNKIAVLEAEKQNLVDSLSEIEKELIEERNSHENLELFHLSLLNKVEQLKTLVDSEKKEVRDLTDAHQRQQMEIAGCQTKLKEERKLRSKIEKNYQMLLAPKKSTEEKQANKTLQKEFTTLTNQYTTLLEQMGHLQNCFKQQHQNSQDLECLQEEMSKALESSKKECKHLQNQNIIHKQNEKKFLSEIKALKFQIVSVKSENEALEKLNQKLEDSFAKLEEELKVGQNMMYLEAGDVLVCKNLLTKDGEVTPREISCLQIEKTSLLAEKLKIQLQERDFKNEKIPNDGTPVKKTLSSLEWKNKLLEAGITILQN</sequence>
<dbReference type="PANTHER" id="PTHR35352:SF1">
    <property type="entry name" value="COILED-COIL DOMAIN-CONTAINING PROTEIN 150"/>
    <property type="match status" value="1"/>
</dbReference>
<reference evidence="4" key="1">
    <citation type="submission" date="2025-08" db="UniProtKB">
        <authorList>
            <consortium name="RefSeq"/>
        </authorList>
    </citation>
    <scope>IDENTIFICATION</scope>
</reference>
<proteinExistence type="predicted"/>
<keyword evidence="3" id="KW-1185">Reference proteome</keyword>
<accession>A0A6P7TIV8</accession>
<keyword evidence="1" id="KW-0175">Coiled coil</keyword>
<dbReference type="InterPro" id="IPR038807">
    <property type="entry name" value="CCDC150"/>
</dbReference>